<dbReference type="Pfam" id="PF01202">
    <property type="entry name" value="SKI"/>
    <property type="match status" value="1"/>
</dbReference>
<dbReference type="SUPFAM" id="SSF52540">
    <property type="entry name" value="P-loop containing nucleoside triphosphate hydrolases"/>
    <property type="match status" value="1"/>
</dbReference>
<organism evidence="8 9">
    <name type="scientific">Coprobacter secundus subsp. similis</name>
    <dbReference type="NCBI Taxonomy" id="2751153"/>
    <lineage>
        <taxon>Bacteria</taxon>
        <taxon>Pseudomonadati</taxon>
        <taxon>Bacteroidota</taxon>
        <taxon>Bacteroidia</taxon>
        <taxon>Bacteroidales</taxon>
        <taxon>Barnesiellaceae</taxon>
        <taxon>Coprobacter</taxon>
    </lineage>
</organism>
<keyword evidence="1 7" id="KW-0028">Amino-acid biosynthesis</keyword>
<feature type="binding site" evidence="7">
    <location>
        <position position="79"/>
    </location>
    <ligand>
        <name>substrate</name>
    </ligand>
</feature>
<dbReference type="RefSeq" id="WP_021930890.1">
    <property type="nucleotide sequence ID" value="NZ_AP023322.1"/>
</dbReference>
<dbReference type="GO" id="GO:0009073">
    <property type="term" value="P:aromatic amino acid family biosynthetic process"/>
    <property type="evidence" value="ECO:0007669"/>
    <property type="project" value="UniProtKB-KW"/>
</dbReference>
<dbReference type="Proteomes" id="UP000594042">
    <property type="component" value="Chromosome"/>
</dbReference>
<evidence type="ECO:0000256" key="1">
    <source>
        <dbReference type="ARBA" id="ARBA00022605"/>
    </source>
</evidence>
<dbReference type="GO" id="GO:0005829">
    <property type="term" value="C:cytosol"/>
    <property type="evidence" value="ECO:0007669"/>
    <property type="project" value="TreeGrafter"/>
</dbReference>
<evidence type="ECO:0000256" key="7">
    <source>
        <dbReference type="HAMAP-Rule" id="MF_00109"/>
    </source>
</evidence>
<proteinExistence type="inferred from homology"/>
<evidence type="ECO:0000256" key="5">
    <source>
        <dbReference type="ARBA" id="ARBA00022840"/>
    </source>
</evidence>
<dbReference type="GO" id="GO:0008652">
    <property type="term" value="P:amino acid biosynthetic process"/>
    <property type="evidence" value="ECO:0007669"/>
    <property type="project" value="UniProtKB-KW"/>
</dbReference>
<dbReference type="PANTHER" id="PTHR21087">
    <property type="entry name" value="SHIKIMATE KINASE"/>
    <property type="match status" value="1"/>
</dbReference>
<dbReference type="EMBL" id="AP023322">
    <property type="protein sequence ID" value="BCI64070.1"/>
    <property type="molecule type" value="Genomic_DNA"/>
</dbReference>
<comment type="pathway">
    <text evidence="7">Metabolic intermediate biosynthesis; chorismate biosynthesis; chorismate from D-erythrose 4-phosphate and phosphoenolpyruvate: step 5/7.</text>
</comment>
<gene>
    <name evidence="7 8" type="primary">aroK</name>
    <name evidence="8" type="ORF">Cop2CBH44_24230</name>
</gene>
<dbReference type="GO" id="GO:0000287">
    <property type="term" value="F:magnesium ion binding"/>
    <property type="evidence" value="ECO:0007669"/>
    <property type="project" value="UniProtKB-UniRule"/>
</dbReference>
<evidence type="ECO:0000313" key="9">
    <source>
        <dbReference type="Proteomes" id="UP000594042"/>
    </source>
</evidence>
<feature type="binding site" evidence="7">
    <location>
        <position position="140"/>
    </location>
    <ligand>
        <name>substrate</name>
    </ligand>
</feature>
<comment type="catalytic activity">
    <reaction evidence="7">
        <text>shikimate + ATP = 3-phosphoshikimate + ADP + H(+)</text>
        <dbReference type="Rhea" id="RHEA:13121"/>
        <dbReference type="ChEBI" id="CHEBI:15378"/>
        <dbReference type="ChEBI" id="CHEBI:30616"/>
        <dbReference type="ChEBI" id="CHEBI:36208"/>
        <dbReference type="ChEBI" id="CHEBI:145989"/>
        <dbReference type="ChEBI" id="CHEBI:456216"/>
        <dbReference type="EC" id="2.7.1.71"/>
    </reaction>
</comment>
<keyword evidence="6 7" id="KW-0057">Aromatic amino acid biosynthesis</keyword>
<keyword evidence="9" id="KW-1185">Reference proteome</keyword>
<evidence type="ECO:0000256" key="4">
    <source>
        <dbReference type="ARBA" id="ARBA00022777"/>
    </source>
</evidence>
<evidence type="ECO:0000313" key="8">
    <source>
        <dbReference type="EMBL" id="BCI64070.1"/>
    </source>
</evidence>
<comment type="cofactor">
    <cofactor evidence="7">
        <name>Mg(2+)</name>
        <dbReference type="ChEBI" id="CHEBI:18420"/>
    </cofactor>
    <text evidence="7">Binds 1 Mg(2+) ion per subunit.</text>
</comment>
<dbReference type="CDD" id="cd00464">
    <property type="entry name" value="SK"/>
    <property type="match status" value="1"/>
</dbReference>
<evidence type="ECO:0000256" key="3">
    <source>
        <dbReference type="ARBA" id="ARBA00022741"/>
    </source>
</evidence>
<keyword evidence="7" id="KW-0963">Cytoplasm</keyword>
<dbReference type="GO" id="GO:0005524">
    <property type="term" value="F:ATP binding"/>
    <property type="evidence" value="ECO:0007669"/>
    <property type="project" value="UniProtKB-UniRule"/>
</dbReference>
<dbReference type="GO" id="GO:0009423">
    <property type="term" value="P:chorismate biosynthetic process"/>
    <property type="evidence" value="ECO:0007669"/>
    <property type="project" value="UniProtKB-UniRule"/>
</dbReference>
<dbReference type="Gene3D" id="3.40.50.300">
    <property type="entry name" value="P-loop containing nucleotide triphosphate hydrolases"/>
    <property type="match status" value="1"/>
</dbReference>
<feature type="binding site" evidence="7">
    <location>
        <begin position="11"/>
        <end position="16"/>
    </location>
    <ligand>
        <name>ATP</name>
        <dbReference type="ChEBI" id="CHEBI:30616"/>
    </ligand>
</feature>
<keyword evidence="4 7" id="KW-0418">Kinase</keyword>
<dbReference type="UniPathway" id="UPA00053">
    <property type="reaction ID" value="UER00088"/>
</dbReference>
<protein>
    <recommendedName>
        <fullName evidence="7">Shikimate kinase</fullName>
        <shortName evidence="7">SK</shortName>
        <ecNumber evidence="7">2.7.1.71</ecNumber>
    </recommendedName>
</protein>
<dbReference type="PANTHER" id="PTHR21087:SF16">
    <property type="entry name" value="SHIKIMATE KINASE 1, CHLOROPLASTIC"/>
    <property type="match status" value="1"/>
</dbReference>
<feature type="binding site" evidence="7">
    <location>
        <position position="33"/>
    </location>
    <ligand>
        <name>substrate</name>
    </ligand>
</feature>
<accession>A0A7G1HWU8</accession>
<keyword evidence="3 7" id="KW-0547">Nucleotide-binding</keyword>
<keyword evidence="5 7" id="KW-0067">ATP-binding</keyword>
<keyword evidence="7" id="KW-0479">Metal-binding</keyword>
<keyword evidence="2 7" id="KW-0808">Transferase</keyword>
<reference evidence="9" key="1">
    <citation type="submission" date="2020-07" db="EMBL/GenBank/DDBJ databases">
        <title>Complete genome sequencing of Coprobacter sp. strain 2CBH44.</title>
        <authorList>
            <person name="Sakamoto M."/>
            <person name="Murakami T."/>
            <person name="Mori H."/>
        </authorList>
    </citation>
    <scope>NUCLEOTIDE SEQUENCE [LARGE SCALE GENOMIC DNA]</scope>
    <source>
        <strain evidence="9">2CBH44</strain>
    </source>
</reference>
<dbReference type="HAMAP" id="MF_00109">
    <property type="entry name" value="Shikimate_kinase"/>
    <property type="match status" value="1"/>
</dbReference>
<dbReference type="EC" id="2.7.1.71" evidence="7"/>
<comment type="function">
    <text evidence="7">Catalyzes the specific phosphorylation of the 3-hydroxyl group of shikimic acid using ATP as a cosubstrate.</text>
</comment>
<dbReference type="AlphaFoldDB" id="A0A7G1HWU8"/>
<dbReference type="NCBIfam" id="NF010555">
    <property type="entry name" value="PRK13949.1"/>
    <property type="match status" value="1"/>
</dbReference>
<comment type="similarity">
    <text evidence="7">Belongs to the shikimate kinase family.</text>
</comment>
<dbReference type="InterPro" id="IPR000623">
    <property type="entry name" value="Shikimate_kinase/TSH1"/>
</dbReference>
<dbReference type="GO" id="GO:0004765">
    <property type="term" value="F:shikimate kinase activity"/>
    <property type="evidence" value="ECO:0007669"/>
    <property type="project" value="UniProtKB-UniRule"/>
</dbReference>
<name>A0A7G1HWU8_9BACT</name>
<feature type="binding site" evidence="7">
    <location>
        <position position="57"/>
    </location>
    <ligand>
        <name>substrate</name>
    </ligand>
</feature>
<dbReference type="InterPro" id="IPR027417">
    <property type="entry name" value="P-loop_NTPase"/>
</dbReference>
<evidence type="ECO:0000256" key="6">
    <source>
        <dbReference type="ARBA" id="ARBA00023141"/>
    </source>
</evidence>
<feature type="binding site" evidence="7">
    <location>
        <position position="118"/>
    </location>
    <ligand>
        <name>ATP</name>
        <dbReference type="ChEBI" id="CHEBI:30616"/>
    </ligand>
</feature>
<comment type="subunit">
    <text evidence="7">Monomer.</text>
</comment>
<sequence length="182" mass="21157">MKRIFLVGYMGAGKTTLGKLLADRLNFEFIDLDLYIENRYHKTVGSIFAEKGEEEFRLIENNMLHEVGEFENVLIATGGGTPCFHDNMEYMNRRGITVYLKTTPEVLHRRLKIAKGKRPLLKGKSDQELMDFICMNLERRSPMYEKSVLVFNADKLDTYEELEHSVNLLAELILERLGTDYR</sequence>
<comment type="caution">
    <text evidence="7">Lacks conserved residue(s) required for the propagation of feature annotation.</text>
</comment>
<dbReference type="PRINTS" id="PR01100">
    <property type="entry name" value="SHIKIMTKNASE"/>
</dbReference>
<keyword evidence="7" id="KW-0460">Magnesium</keyword>
<dbReference type="InterPro" id="IPR031322">
    <property type="entry name" value="Shikimate/glucono_kinase"/>
</dbReference>
<comment type="subcellular location">
    <subcellularLocation>
        <location evidence="7">Cytoplasm</location>
    </subcellularLocation>
</comment>
<dbReference type="KEGG" id="copr:Cop2CBH44_24230"/>
<feature type="binding site" evidence="7">
    <location>
        <position position="15"/>
    </location>
    <ligand>
        <name>Mg(2+)</name>
        <dbReference type="ChEBI" id="CHEBI:18420"/>
    </ligand>
</feature>
<evidence type="ECO:0000256" key="2">
    <source>
        <dbReference type="ARBA" id="ARBA00022679"/>
    </source>
</evidence>